<dbReference type="CDD" id="cd22152">
    <property type="entry name" value="F-box_AtAFR-like"/>
    <property type="match status" value="1"/>
</dbReference>
<organism evidence="5 6">
    <name type="scientific">Quercus suber</name>
    <name type="common">Cork oak</name>
    <dbReference type="NCBI Taxonomy" id="58331"/>
    <lineage>
        <taxon>Eukaryota</taxon>
        <taxon>Viridiplantae</taxon>
        <taxon>Streptophyta</taxon>
        <taxon>Embryophyta</taxon>
        <taxon>Tracheophyta</taxon>
        <taxon>Spermatophyta</taxon>
        <taxon>Magnoliopsida</taxon>
        <taxon>eudicotyledons</taxon>
        <taxon>Gunneridae</taxon>
        <taxon>Pentapetalae</taxon>
        <taxon>rosids</taxon>
        <taxon>fabids</taxon>
        <taxon>Fagales</taxon>
        <taxon>Fagaceae</taxon>
        <taxon>Quercus</taxon>
    </lineage>
</organism>
<evidence type="ECO:0000259" key="4">
    <source>
        <dbReference type="SMART" id="SM00256"/>
    </source>
</evidence>
<evidence type="ECO:0000256" key="3">
    <source>
        <dbReference type="SAM" id="MobiDB-lite"/>
    </source>
</evidence>
<evidence type="ECO:0000256" key="2">
    <source>
        <dbReference type="ARBA" id="ARBA00022737"/>
    </source>
</evidence>
<evidence type="ECO:0000256" key="1">
    <source>
        <dbReference type="ARBA" id="ARBA00022441"/>
    </source>
</evidence>
<dbReference type="Pfam" id="PF00646">
    <property type="entry name" value="F-box"/>
    <property type="match status" value="1"/>
</dbReference>
<gene>
    <name evidence="5" type="ORF">CFP56_033491</name>
</gene>
<protein>
    <submittedName>
        <fullName evidence="5">F-box/kelch-repeat protein</fullName>
    </submittedName>
</protein>
<name>A0AAW0JEJ8_QUESU</name>
<dbReference type="Gene3D" id="2.120.10.80">
    <property type="entry name" value="Kelch-type beta propeller"/>
    <property type="match status" value="1"/>
</dbReference>
<dbReference type="Pfam" id="PF24681">
    <property type="entry name" value="Kelch_KLHDC2_KLHL20_DRC7"/>
    <property type="match status" value="1"/>
</dbReference>
<dbReference type="SUPFAM" id="SSF117281">
    <property type="entry name" value="Kelch motif"/>
    <property type="match status" value="1"/>
</dbReference>
<feature type="region of interest" description="Disordered" evidence="3">
    <location>
        <begin position="370"/>
        <end position="416"/>
    </location>
</feature>
<dbReference type="SMART" id="SM00612">
    <property type="entry name" value="Kelch"/>
    <property type="match status" value="3"/>
</dbReference>
<dbReference type="PANTHER" id="PTHR46344">
    <property type="entry name" value="OS02G0202900 PROTEIN"/>
    <property type="match status" value="1"/>
</dbReference>
<accession>A0AAW0JEJ8</accession>
<reference evidence="5 6" key="1">
    <citation type="journal article" date="2018" name="Sci. Data">
        <title>The draft genome sequence of cork oak.</title>
        <authorList>
            <person name="Ramos A.M."/>
            <person name="Usie A."/>
            <person name="Barbosa P."/>
            <person name="Barros P.M."/>
            <person name="Capote T."/>
            <person name="Chaves I."/>
            <person name="Simoes F."/>
            <person name="Abreu I."/>
            <person name="Carrasquinho I."/>
            <person name="Faro C."/>
            <person name="Guimaraes J.B."/>
            <person name="Mendonca D."/>
            <person name="Nobrega F."/>
            <person name="Rodrigues L."/>
            <person name="Saibo N.J.M."/>
            <person name="Varela M.C."/>
            <person name="Egas C."/>
            <person name="Matos J."/>
            <person name="Miguel C.M."/>
            <person name="Oliveira M.M."/>
            <person name="Ricardo C.P."/>
            <person name="Goncalves S."/>
        </authorList>
    </citation>
    <scope>NUCLEOTIDE SEQUENCE [LARGE SCALE GENOMIC DNA]</scope>
    <source>
        <strain evidence="6">cv. HL8</strain>
    </source>
</reference>
<dbReference type="AlphaFoldDB" id="A0AAW0JEJ8"/>
<evidence type="ECO:0000313" key="5">
    <source>
        <dbReference type="EMBL" id="KAK7825348.1"/>
    </source>
</evidence>
<dbReference type="PANTHER" id="PTHR46344:SF1">
    <property type="entry name" value="OS02G0504900 PROTEIN"/>
    <property type="match status" value="1"/>
</dbReference>
<dbReference type="EMBL" id="PKMF04000577">
    <property type="protein sequence ID" value="KAK7825348.1"/>
    <property type="molecule type" value="Genomic_DNA"/>
</dbReference>
<dbReference type="InterPro" id="IPR001810">
    <property type="entry name" value="F-box_dom"/>
</dbReference>
<dbReference type="InterPro" id="IPR025712">
    <property type="entry name" value="Nup54_alpha-helical_dom"/>
</dbReference>
<proteinExistence type="predicted"/>
<keyword evidence="6" id="KW-1185">Reference proteome</keyword>
<sequence>MVGFVSGKKRVAKPNMCFTNPVQQNIPTCGKSNPRLCSQVVDDLDSPILPGLPDDVAKHCLALVPRSNFPAMGGVCKRWRSFIQSKEFISVRKLAGVLEEWLYVLTLDAEEKESHWEVLDCLGQKHCLLPQMPGPLKAGFGVVVLDGKLLVMAGYSVVDGTGSASADVYQYDSCLNSWSKLANMNVARYEFACAEVKGMVYAVGGYGMDGNSLSSVEVYNPDTDKWTLIESLRRPRWGCFACGLEGKLYVMGGRSNFTIGNSKFVDVYNTERHTWCEMKNGCVMVTAHAVLGKKLFCMEWKNQRKLAIFNPDDNSWKMVPVPLTGSSSIGFRFGILDGKLLLFSLQEEPGYSTLLYDPNAAPGSEWKTSDIKPSVSLFPPPPPPQQEQEQKCSALRPQPQPSALHPQPQHSALLPPPQHSAIVDAYKEEPGNPKYAFKHLLFSVTDPQFRVKPAGVSDIMWAEAMGKLEGMESADRERLWPQLVQGFKDLSQRLKLQDDVIVSDAERLRITQSNVKMLQRHLQADTLPLIERMRQKEQGLQRRLLRVMRMVEALEGKGFRLPLMKGEVELAEKLAAITRQLKGSGAELSRRVQNLLTLSRVQANGIGAGGSVYLPGSTKIHEQSLVDMQEVVQQQTEAIARLGNVLKRDIRDMEIIMAEDTDLTD</sequence>
<comment type="caution">
    <text evidence="5">The sequence shown here is derived from an EMBL/GenBank/DDBJ whole genome shotgun (WGS) entry which is preliminary data.</text>
</comment>
<dbReference type="Pfam" id="PF13874">
    <property type="entry name" value="Nup54"/>
    <property type="match status" value="1"/>
</dbReference>
<dbReference type="InterPro" id="IPR015915">
    <property type="entry name" value="Kelch-typ_b-propeller"/>
</dbReference>
<evidence type="ECO:0000313" key="6">
    <source>
        <dbReference type="Proteomes" id="UP000237347"/>
    </source>
</evidence>
<dbReference type="SUPFAM" id="SSF81383">
    <property type="entry name" value="F-box domain"/>
    <property type="match status" value="1"/>
</dbReference>
<keyword evidence="1" id="KW-0880">Kelch repeat</keyword>
<dbReference type="InterPro" id="IPR006652">
    <property type="entry name" value="Kelch_1"/>
</dbReference>
<dbReference type="InterPro" id="IPR036047">
    <property type="entry name" value="F-box-like_dom_sf"/>
</dbReference>
<feature type="domain" description="F-box" evidence="4">
    <location>
        <begin position="52"/>
        <end position="92"/>
    </location>
</feature>
<keyword evidence="2" id="KW-0677">Repeat</keyword>
<dbReference type="Proteomes" id="UP000237347">
    <property type="component" value="Unassembled WGS sequence"/>
</dbReference>
<dbReference type="SMART" id="SM00256">
    <property type="entry name" value="FBOX"/>
    <property type="match status" value="1"/>
</dbReference>